<gene>
    <name evidence="1" type="ORF">DPMN_102367</name>
</gene>
<accession>A0A9D4LIY4</accession>
<dbReference type="AlphaFoldDB" id="A0A9D4LIY4"/>
<dbReference type="Proteomes" id="UP000828390">
    <property type="component" value="Unassembled WGS sequence"/>
</dbReference>
<reference evidence="1" key="2">
    <citation type="submission" date="2020-11" db="EMBL/GenBank/DDBJ databases">
        <authorList>
            <person name="McCartney M.A."/>
            <person name="Auch B."/>
            <person name="Kono T."/>
            <person name="Mallez S."/>
            <person name="Becker A."/>
            <person name="Gohl D.M."/>
            <person name="Silverstein K.A.T."/>
            <person name="Koren S."/>
            <person name="Bechman K.B."/>
            <person name="Herman A."/>
            <person name="Abrahante J.E."/>
            <person name="Garbe J."/>
        </authorList>
    </citation>
    <scope>NUCLEOTIDE SEQUENCE</scope>
    <source>
        <strain evidence="1">Duluth1</strain>
        <tissue evidence="1">Whole animal</tissue>
    </source>
</reference>
<proteinExistence type="predicted"/>
<organism evidence="1 2">
    <name type="scientific">Dreissena polymorpha</name>
    <name type="common">Zebra mussel</name>
    <name type="synonym">Mytilus polymorpha</name>
    <dbReference type="NCBI Taxonomy" id="45954"/>
    <lineage>
        <taxon>Eukaryota</taxon>
        <taxon>Metazoa</taxon>
        <taxon>Spiralia</taxon>
        <taxon>Lophotrochozoa</taxon>
        <taxon>Mollusca</taxon>
        <taxon>Bivalvia</taxon>
        <taxon>Autobranchia</taxon>
        <taxon>Heteroconchia</taxon>
        <taxon>Euheterodonta</taxon>
        <taxon>Imparidentia</taxon>
        <taxon>Neoheterodontei</taxon>
        <taxon>Myida</taxon>
        <taxon>Dreissenoidea</taxon>
        <taxon>Dreissenidae</taxon>
        <taxon>Dreissena</taxon>
    </lineage>
</organism>
<sequence length="117" mass="13227">MLCCNWTNKFVVESEAVRINRLTNTAEELLAEEQVGFRAGLGAQWNRSSSNQVLRVTIEKHVNTKMSSSTTSSTLRKLFTAFGLMDLSCYDRNQYRLKAGASNSRTLRKRQKSSSSQ</sequence>
<name>A0A9D4LIY4_DREPO</name>
<protein>
    <submittedName>
        <fullName evidence="1">Uncharacterized protein</fullName>
    </submittedName>
</protein>
<keyword evidence="2" id="KW-1185">Reference proteome</keyword>
<comment type="caution">
    <text evidence="1">The sequence shown here is derived from an EMBL/GenBank/DDBJ whole genome shotgun (WGS) entry which is preliminary data.</text>
</comment>
<evidence type="ECO:0000313" key="1">
    <source>
        <dbReference type="EMBL" id="KAH3859550.1"/>
    </source>
</evidence>
<evidence type="ECO:0000313" key="2">
    <source>
        <dbReference type="Proteomes" id="UP000828390"/>
    </source>
</evidence>
<reference evidence="1" key="1">
    <citation type="journal article" date="2019" name="bioRxiv">
        <title>The Genome of the Zebra Mussel, Dreissena polymorpha: A Resource for Invasive Species Research.</title>
        <authorList>
            <person name="McCartney M.A."/>
            <person name="Auch B."/>
            <person name="Kono T."/>
            <person name="Mallez S."/>
            <person name="Zhang Y."/>
            <person name="Obille A."/>
            <person name="Becker A."/>
            <person name="Abrahante J.E."/>
            <person name="Garbe J."/>
            <person name="Badalamenti J.P."/>
            <person name="Herman A."/>
            <person name="Mangelson H."/>
            <person name="Liachko I."/>
            <person name="Sullivan S."/>
            <person name="Sone E.D."/>
            <person name="Koren S."/>
            <person name="Silverstein K.A.T."/>
            <person name="Beckman K.B."/>
            <person name="Gohl D.M."/>
        </authorList>
    </citation>
    <scope>NUCLEOTIDE SEQUENCE</scope>
    <source>
        <strain evidence="1">Duluth1</strain>
        <tissue evidence="1">Whole animal</tissue>
    </source>
</reference>
<dbReference type="EMBL" id="JAIWYP010000003">
    <property type="protein sequence ID" value="KAH3859550.1"/>
    <property type="molecule type" value="Genomic_DNA"/>
</dbReference>